<dbReference type="Proteomes" id="UP001732700">
    <property type="component" value="Chromosome 5A"/>
</dbReference>
<keyword evidence="2" id="KW-1185">Reference proteome</keyword>
<proteinExistence type="predicted"/>
<sequence>MFHFIQPPGTAESHALVTPASDYGDVTFTDSPSTAMDIPEQRLSPVGFTSLEAFNQTMSPIQDVASKLQEPLKEIASPAGSQSLVLSGKFDFLTRAEATLTFAPEYAAIEISGGEMPTTLFTNPYLPGSKKRGSCGFSSRVYSYDVTQSSQTEPVGDKSGKLAPANLSRDVGLSNLYTLVQGSKKESEKRLNNMDEQSCKGETPVPVSSEASFSSSLTSQKKSDSMLNVGYFLLSMKTALATEIECITFQAAMCRIRHTLLSLRTKASAELKGSLSSVMQTESSSKLDLVPKYDMKRKENIPARLSGDADHEMYDRPLVENVGVWRSVVAPKGAKSLESLSAKTFTGASSSPSVQRQPIVDLLSALALLVQQSTSFVDIALDMDDGDGSFFWLSLDEQRRRGFSCDPSMVHAGCGGLLGTCHSKDCAGVDLVDPLSAEVSESSMIGLLQSDIKTAVKTAFSNMDGPLSVIDWCRGRSNVAESAVMGDAYSFQYTPGDTRETSSSIPIGGDAMSPAQSSSDRGTSDLEHHKGYHRVRPSIAVLPSPSLLVGYQDDWLKTSPTCLKLWEKAPLEPYASPKPMTRTKPCCFAKATASLKASASTERGSEMLCL</sequence>
<accession>A0ACD5XVG0</accession>
<reference evidence="1" key="2">
    <citation type="submission" date="2025-09" db="UniProtKB">
        <authorList>
            <consortium name="EnsemblPlants"/>
        </authorList>
    </citation>
    <scope>IDENTIFICATION</scope>
</reference>
<organism evidence="1 2">
    <name type="scientific">Avena sativa</name>
    <name type="common">Oat</name>
    <dbReference type="NCBI Taxonomy" id="4498"/>
    <lineage>
        <taxon>Eukaryota</taxon>
        <taxon>Viridiplantae</taxon>
        <taxon>Streptophyta</taxon>
        <taxon>Embryophyta</taxon>
        <taxon>Tracheophyta</taxon>
        <taxon>Spermatophyta</taxon>
        <taxon>Magnoliopsida</taxon>
        <taxon>Liliopsida</taxon>
        <taxon>Poales</taxon>
        <taxon>Poaceae</taxon>
        <taxon>BOP clade</taxon>
        <taxon>Pooideae</taxon>
        <taxon>Poodae</taxon>
        <taxon>Poeae</taxon>
        <taxon>Poeae Chloroplast Group 1 (Aveneae type)</taxon>
        <taxon>Aveninae</taxon>
        <taxon>Avena</taxon>
    </lineage>
</organism>
<reference evidence="1" key="1">
    <citation type="submission" date="2021-05" db="EMBL/GenBank/DDBJ databases">
        <authorList>
            <person name="Scholz U."/>
            <person name="Mascher M."/>
            <person name="Fiebig A."/>
        </authorList>
    </citation>
    <scope>NUCLEOTIDE SEQUENCE [LARGE SCALE GENOMIC DNA]</scope>
</reference>
<evidence type="ECO:0000313" key="2">
    <source>
        <dbReference type="Proteomes" id="UP001732700"/>
    </source>
</evidence>
<name>A0ACD5XVG0_AVESA</name>
<dbReference type="EnsemblPlants" id="AVESA.00010b.r2.5AG0859510.1">
    <property type="protein sequence ID" value="AVESA.00010b.r2.5AG0859510.1.CDS"/>
    <property type="gene ID" value="AVESA.00010b.r2.5AG0859510"/>
</dbReference>
<evidence type="ECO:0000313" key="1">
    <source>
        <dbReference type="EnsemblPlants" id="AVESA.00010b.r2.5AG0859510.1.CDS"/>
    </source>
</evidence>
<protein>
    <submittedName>
        <fullName evidence="1">Uncharacterized protein</fullName>
    </submittedName>
</protein>